<dbReference type="CDD" id="cd07302">
    <property type="entry name" value="CHD"/>
    <property type="match status" value="1"/>
</dbReference>
<sequence>MADDGNAWELSDMRMRIKQLEHENAQLQQLLAQHVGRDVAHQALVSGSAIGGETRFVAVLFVDLVGSTSAVSTMRPAEVVAMLNTFFELVIRVVERHGGFVNKFVGDEALVIFGAPAYRADAATSALTAARELVAELEAIPGIQVGIGVSAGTVLAGNIGSAERFEYTVIGDPVNEAARLTELAKKQPGSILASSYAVDFSGDGEQALWETGELVKLRGRNKLTRLAWPRAN</sequence>
<dbReference type="RefSeq" id="WP_013809222.1">
    <property type="nucleotide sequence ID" value="NC_015564.1"/>
</dbReference>
<keyword evidence="5" id="KW-0175">Coiled coil</keyword>
<name>F6EMY2_HOYSD</name>
<dbReference type="InterPro" id="IPR001054">
    <property type="entry name" value="A/G_cyclase"/>
</dbReference>
<dbReference type="eggNOG" id="COG2114">
    <property type="taxonomic scope" value="Bacteria"/>
</dbReference>
<dbReference type="HOGENOM" id="CLU_025433_0_0_11"/>
<dbReference type="STRING" id="443218.AS9A_4441"/>
<evidence type="ECO:0000256" key="2">
    <source>
        <dbReference type="ARBA" id="ARBA00005381"/>
    </source>
</evidence>
<feature type="domain" description="Guanylate cyclase" evidence="6">
    <location>
        <begin position="58"/>
        <end position="181"/>
    </location>
</feature>
<dbReference type="EMBL" id="CP002786">
    <property type="protein sequence ID" value="AEF42874.1"/>
    <property type="molecule type" value="Genomic_DNA"/>
</dbReference>
<evidence type="ECO:0000313" key="8">
    <source>
        <dbReference type="Proteomes" id="UP000009235"/>
    </source>
</evidence>
<dbReference type="GO" id="GO:0004016">
    <property type="term" value="F:adenylate cyclase activity"/>
    <property type="evidence" value="ECO:0007669"/>
    <property type="project" value="UniProtKB-ARBA"/>
</dbReference>
<dbReference type="GO" id="GO:0006171">
    <property type="term" value="P:cAMP biosynthetic process"/>
    <property type="evidence" value="ECO:0007669"/>
    <property type="project" value="TreeGrafter"/>
</dbReference>
<dbReference type="InterPro" id="IPR029787">
    <property type="entry name" value="Nucleotide_cyclase"/>
</dbReference>
<evidence type="ECO:0000256" key="4">
    <source>
        <dbReference type="ARBA" id="ARBA00023136"/>
    </source>
</evidence>
<evidence type="ECO:0000313" key="7">
    <source>
        <dbReference type="EMBL" id="AEF42874.1"/>
    </source>
</evidence>
<dbReference type="Proteomes" id="UP000009235">
    <property type="component" value="Chromosome"/>
</dbReference>
<keyword evidence="3" id="KW-1003">Cell membrane</keyword>
<dbReference type="Pfam" id="PF00211">
    <property type="entry name" value="Guanylate_cyc"/>
    <property type="match status" value="1"/>
</dbReference>
<dbReference type="GO" id="GO:0005886">
    <property type="term" value="C:plasma membrane"/>
    <property type="evidence" value="ECO:0007669"/>
    <property type="project" value="UniProtKB-SubCell"/>
</dbReference>
<reference evidence="7 8" key="1">
    <citation type="journal article" date="2011" name="J. Bacteriol.">
        <title>Complete genome sequence of Amycolicicoccus subflavus DQS3-9A1T, an actinomycete isolated from crude oil-polluted soil.</title>
        <authorList>
            <person name="Cai M."/>
            <person name="Chen W.M."/>
            <person name="Nie Y."/>
            <person name="Chi C.Q."/>
            <person name="Wang Y.N."/>
            <person name="Tang Y.Q."/>
            <person name="Li G.Y."/>
            <person name="Wu X.L."/>
        </authorList>
    </citation>
    <scope>NUCLEOTIDE SEQUENCE [LARGE SCALE GENOMIC DNA]</scope>
    <source>
        <strain evidence="8">DSM 45089 / DQS3-9A1</strain>
    </source>
</reference>
<proteinExistence type="inferred from homology"/>
<dbReference type="SUPFAM" id="SSF55073">
    <property type="entry name" value="Nucleotide cyclase"/>
    <property type="match status" value="1"/>
</dbReference>
<evidence type="ECO:0000259" key="6">
    <source>
        <dbReference type="PROSITE" id="PS50125"/>
    </source>
</evidence>
<evidence type="ECO:0000256" key="3">
    <source>
        <dbReference type="ARBA" id="ARBA00022475"/>
    </source>
</evidence>
<organism evidence="7 8">
    <name type="scientific">Hoyosella subflava (strain DSM 45089 / JCM 17490 / NBRC 109087 / DQS3-9A1)</name>
    <name type="common">Amycolicicoccus subflavus</name>
    <dbReference type="NCBI Taxonomy" id="443218"/>
    <lineage>
        <taxon>Bacteria</taxon>
        <taxon>Bacillati</taxon>
        <taxon>Actinomycetota</taxon>
        <taxon>Actinomycetes</taxon>
        <taxon>Mycobacteriales</taxon>
        <taxon>Hoyosellaceae</taxon>
        <taxon>Hoyosella</taxon>
    </lineage>
</organism>
<evidence type="ECO:0000256" key="5">
    <source>
        <dbReference type="SAM" id="Coils"/>
    </source>
</evidence>
<dbReference type="AlphaFoldDB" id="F6EMY2"/>
<gene>
    <name evidence="7" type="ordered locus">AS9A_4441</name>
</gene>
<protein>
    <submittedName>
        <fullName evidence="7">Adenylate cyclase, family 3</fullName>
    </submittedName>
</protein>
<feature type="coiled-coil region" evidence="5">
    <location>
        <begin position="10"/>
        <end position="37"/>
    </location>
</feature>
<dbReference type="Gene3D" id="3.30.70.1230">
    <property type="entry name" value="Nucleotide cyclase"/>
    <property type="match status" value="1"/>
</dbReference>
<keyword evidence="8" id="KW-1185">Reference proteome</keyword>
<accession>F6EMY2</accession>
<dbReference type="PANTHER" id="PTHR43081:SF17">
    <property type="entry name" value="BLL5647 PROTEIN"/>
    <property type="match status" value="1"/>
</dbReference>
<keyword evidence="4" id="KW-0472">Membrane</keyword>
<comment type="subcellular location">
    <subcellularLocation>
        <location evidence="1">Cell membrane</location>
        <topology evidence="1">Multi-pass membrane protein</topology>
    </subcellularLocation>
</comment>
<evidence type="ECO:0000256" key="1">
    <source>
        <dbReference type="ARBA" id="ARBA00004651"/>
    </source>
</evidence>
<dbReference type="KEGG" id="asd:AS9A_4441"/>
<dbReference type="PROSITE" id="PS50125">
    <property type="entry name" value="GUANYLATE_CYCLASE_2"/>
    <property type="match status" value="1"/>
</dbReference>
<dbReference type="PANTHER" id="PTHR43081">
    <property type="entry name" value="ADENYLATE CYCLASE, TERMINAL-DIFFERENTIATION SPECIFIC-RELATED"/>
    <property type="match status" value="1"/>
</dbReference>
<dbReference type="SMART" id="SM00044">
    <property type="entry name" value="CYCc"/>
    <property type="match status" value="1"/>
</dbReference>
<dbReference type="InterPro" id="IPR050697">
    <property type="entry name" value="Adenylyl/Guanylyl_Cyclase_3/4"/>
</dbReference>
<dbReference type="GO" id="GO:0035556">
    <property type="term" value="P:intracellular signal transduction"/>
    <property type="evidence" value="ECO:0007669"/>
    <property type="project" value="InterPro"/>
</dbReference>
<comment type="similarity">
    <text evidence="2">Belongs to the adenylyl cyclase class-3 family.</text>
</comment>